<evidence type="ECO:0008006" key="4">
    <source>
        <dbReference type="Google" id="ProtNLM"/>
    </source>
</evidence>
<feature type="signal peptide" evidence="1">
    <location>
        <begin position="1"/>
        <end position="30"/>
    </location>
</feature>
<dbReference type="STRING" id="1076256.A0A2H3AKQ8"/>
<feature type="non-terminal residue" evidence="2">
    <location>
        <position position="75"/>
    </location>
</feature>
<feature type="chain" id="PRO_5013547491" description="Reverse transcriptase zinc-binding domain-containing protein" evidence="1">
    <location>
        <begin position="31"/>
        <end position="75"/>
    </location>
</feature>
<accession>A0A2H3AKQ8</accession>
<evidence type="ECO:0000313" key="3">
    <source>
        <dbReference type="Proteomes" id="UP000218334"/>
    </source>
</evidence>
<dbReference type="Proteomes" id="UP000218334">
    <property type="component" value="Unassembled WGS sequence"/>
</dbReference>
<protein>
    <recommendedName>
        <fullName evidence="4">Reverse transcriptase zinc-binding domain-containing protein</fullName>
    </recommendedName>
</protein>
<name>A0A2H3AKQ8_9AGAR</name>
<feature type="non-terminal residue" evidence="2">
    <location>
        <position position="1"/>
    </location>
</feature>
<evidence type="ECO:0000313" key="2">
    <source>
        <dbReference type="EMBL" id="PBK59451.1"/>
    </source>
</evidence>
<keyword evidence="1" id="KW-0732">Signal</keyword>
<dbReference type="EMBL" id="KZ293504">
    <property type="protein sequence ID" value="PBK59451.1"/>
    <property type="molecule type" value="Genomic_DNA"/>
</dbReference>
<gene>
    <name evidence="2" type="ORF">ARMSODRAFT_854379</name>
</gene>
<proteinExistence type="predicted"/>
<reference evidence="3" key="1">
    <citation type="journal article" date="2017" name="Nat. Ecol. Evol.">
        <title>Genome expansion and lineage-specific genetic innovations in the forest pathogenic fungi Armillaria.</title>
        <authorList>
            <person name="Sipos G."/>
            <person name="Prasanna A.N."/>
            <person name="Walter M.C."/>
            <person name="O'Connor E."/>
            <person name="Balint B."/>
            <person name="Krizsan K."/>
            <person name="Kiss B."/>
            <person name="Hess J."/>
            <person name="Varga T."/>
            <person name="Slot J."/>
            <person name="Riley R."/>
            <person name="Boka B."/>
            <person name="Rigling D."/>
            <person name="Barry K."/>
            <person name="Lee J."/>
            <person name="Mihaltcheva S."/>
            <person name="LaButti K."/>
            <person name="Lipzen A."/>
            <person name="Waldron R."/>
            <person name="Moloney N.M."/>
            <person name="Sperisen C."/>
            <person name="Kredics L."/>
            <person name="Vagvoelgyi C."/>
            <person name="Patrignani A."/>
            <person name="Fitzpatrick D."/>
            <person name="Nagy I."/>
            <person name="Doyle S."/>
            <person name="Anderson J.B."/>
            <person name="Grigoriev I.V."/>
            <person name="Gueldener U."/>
            <person name="Muensterkoetter M."/>
            <person name="Nagy L.G."/>
        </authorList>
    </citation>
    <scope>NUCLEOTIDE SEQUENCE [LARGE SCALE GENOMIC DNA]</scope>
    <source>
        <strain evidence="3">28-4</strain>
    </source>
</reference>
<organism evidence="2 3">
    <name type="scientific">Armillaria solidipes</name>
    <dbReference type="NCBI Taxonomy" id="1076256"/>
    <lineage>
        <taxon>Eukaryota</taxon>
        <taxon>Fungi</taxon>
        <taxon>Dikarya</taxon>
        <taxon>Basidiomycota</taxon>
        <taxon>Agaricomycotina</taxon>
        <taxon>Agaricomycetes</taxon>
        <taxon>Agaricomycetidae</taxon>
        <taxon>Agaricales</taxon>
        <taxon>Marasmiineae</taxon>
        <taxon>Physalacriaceae</taxon>
        <taxon>Armillaria</taxon>
    </lineage>
</organism>
<dbReference type="AlphaFoldDB" id="A0A2H3AKQ8"/>
<evidence type="ECO:0000256" key="1">
    <source>
        <dbReference type="SAM" id="SignalP"/>
    </source>
</evidence>
<keyword evidence="3" id="KW-1185">Reference proteome</keyword>
<sequence>QLWTSVRRRGFNRSALFFLWMLLHERYTVGRHISSCEDKFECRACNTEENMDHILTKCDAPGQNEVWVLAQRLWK</sequence>